<evidence type="ECO:0000256" key="3">
    <source>
        <dbReference type="ARBA" id="ARBA00022801"/>
    </source>
</evidence>
<dbReference type="InterPro" id="IPR051794">
    <property type="entry name" value="PG_Endopeptidase_C40"/>
</dbReference>
<dbReference type="SUPFAM" id="SSF54001">
    <property type="entry name" value="Cysteine proteinases"/>
    <property type="match status" value="1"/>
</dbReference>
<dbReference type="EMBL" id="JACHJQ010000001">
    <property type="protein sequence ID" value="MBB4904798.1"/>
    <property type="molecule type" value="Genomic_DNA"/>
</dbReference>
<feature type="coiled-coil region" evidence="5">
    <location>
        <begin position="50"/>
        <end position="105"/>
    </location>
</feature>
<keyword evidence="9" id="KW-1185">Reference proteome</keyword>
<keyword evidence="5" id="KW-0175">Coiled coil</keyword>
<name>A0A7W7VC57_9PSEU</name>
<reference evidence="8 9" key="1">
    <citation type="submission" date="2020-08" db="EMBL/GenBank/DDBJ databases">
        <title>Genomic Encyclopedia of Type Strains, Phase III (KMG-III): the genomes of soil and plant-associated and newly described type strains.</title>
        <authorList>
            <person name="Whitman W."/>
        </authorList>
    </citation>
    <scope>NUCLEOTIDE SEQUENCE [LARGE SCALE GENOMIC DNA]</scope>
    <source>
        <strain evidence="8 9">CECT 8960</strain>
    </source>
</reference>
<evidence type="ECO:0000256" key="2">
    <source>
        <dbReference type="ARBA" id="ARBA00022670"/>
    </source>
</evidence>
<evidence type="ECO:0000256" key="4">
    <source>
        <dbReference type="ARBA" id="ARBA00022807"/>
    </source>
</evidence>
<keyword evidence="4" id="KW-0788">Thiol protease</keyword>
<sequence length="361" mass="37295">MRDVASQRTKRAVRAGLSVTAAAAALLTSVPGPALALPLAYQQPPPPNSASEALAQYEKLTGQAEQVNEDLLAAQTDLDKKKAALAQANQDLAAAKTAQDQAAADEEAFRGQVDDLTSASFQGARFNKLSALLTGSSADDFLERASALGILAADNEEALSKLTSAVNMAEDGRNKAADAQKRAADATAAAQALTDKVAKSRDDLNAQIEQVEEAYDELSGADKDSLMGDSDNSVYLGPAGLGGGAAEAAMSQRGKMYVWGAEGPDTYDCSGLTLWAYRQVGISLPHSSRAQYGYGKSVAYGEWKAGDLLFYGSSAGSIHHVAMYVGDGMLVHASQSGTPVKTGAAPDGGGGDYLGAKRIVG</sequence>
<accession>A0A7W7VC57</accession>
<feature type="chain" id="PRO_5031093982" evidence="6">
    <location>
        <begin position="37"/>
        <end position="361"/>
    </location>
</feature>
<evidence type="ECO:0000256" key="6">
    <source>
        <dbReference type="SAM" id="SignalP"/>
    </source>
</evidence>
<dbReference type="PANTHER" id="PTHR47359:SF3">
    <property type="entry name" value="NLP_P60 DOMAIN-CONTAINING PROTEIN-RELATED"/>
    <property type="match status" value="1"/>
</dbReference>
<feature type="domain" description="NlpC/P60" evidence="7">
    <location>
        <begin position="239"/>
        <end position="360"/>
    </location>
</feature>
<dbReference type="Pfam" id="PF00877">
    <property type="entry name" value="NLPC_P60"/>
    <property type="match status" value="1"/>
</dbReference>
<evidence type="ECO:0000259" key="7">
    <source>
        <dbReference type="PROSITE" id="PS51935"/>
    </source>
</evidence>
<dbReference type="PANTHER" id="PTHR47359">
    <property type="entry name" value="PEPTIDOGLYCAN DL-ENDOPEPTIDASE CWLO"/>
    <property type="match status" value="1"/>
</dbReference>
<evidence type="ECO:0000313" key="9">
    <source>
        <dbReference type="Proteomes" id="UP000520767"/>
    </source>
</evidence>
<feature type="signal peptide" evidence="6">
    <location>
        <begin position="1"/>
        <end position="36"/>
    </location>
</feature>
<evidence type="ECO:0000256" key="1">
    <source>
        <dbReference type="ARBA" id="ARBA00007074"/>
    </source>
</evidence>
<keyword evidence="2" id="KW-0645">Protease</keyword>
<dbReference type="GO" id="GO:0008234">
    <property type="term" value="F:cysteine-type peptidase activity"/>
    <property type="evidence" value="ECO:0007669"/>
    <property type="project" value="UniProtKB-KW"/>
</dbReference>
<dbReference type="Proteomes" id="UP000520767">
    <property type="component" value="Unassembled WGS sequence"/>
</dbReference>
<dbReference type="PROSITE" id="PS51935">
    <property type="entry name" value="NLPC_P60"/>
    <property type="match status" value="1"/>
</dbReference>
<comment type="caution">
    <text evidence="8">The sequence shown here is derived from an EMBL/GenBank/DDBJ whole genome shotgun (WGS) entry which is preliminary data.</text>
</comment>
<dbReference type="GO" id="GO:0006508">
    <property type="term" value="P:proteolysis"/>
    <property type="evidence" value="ECO:0007669"/>
    <property type="project" value="UniProtKB-KW"/>
</dbReference>
<comment type="similarity">
    <text evidence="1">Belongs to the peptidase C40 family.</text>
</comment>
<keyword evidence="6" id="KW-0732">Signal</keyword>
<evidence type="ECO:0000313" key="8">
    <source>
        <dbReference type="EMBL" id="MBB4904798.1"/>
    </source>
</evidence>
<evidence type="ECO:0000256" key="5">
    <source>
        <dbReference type="SAM" id="Coils"/>
    </source>
</evidence>
<dbReference type="AlphaFoldDB" id="A0A7W7VC57"/>
<organism evidence="8 9">
    <name type="scientific">Actinophytocola algeriensis</name>
    <dbReference type="NCBI Taxonomy" id="1768010"/>
    <lineage>
        <taxon>Bacteria</taxon>
        <taxon>Bacillati</taxon>
        <taxon>Actinomycetota</taxon>
        <taxon>Actinomycetes</taxon>
        <taxon>Pseudonocardiales</taxon>
        <taxon>Pseudonocardiaceae</taxon>
    </lineage>
</organism>
<keyword evidence="3 8" id="KW-0378">Hydrolase</keyword>
<dbReference type="InterPro" id="IPR000064">
    <property type="entry name" value="NLP_P60_dom"/>
</dbReference>
<dbReference type="RefSeq" id="WP_184809000.1">
    <property type="nucleotide sequence ID" value="NZ_JACHJQ010000001.1"/>
</dbReference>
<feature type="coiled-coil region" evidence="5">
    <location>
        <begin position="176"/>
        <end position="221"/>
    </location>
</feature>
<dbReference type="Gene3D" id="3.90.1720.10">
    <property type="entry name" value="endopeptidase domain like (from Nostoc punctiforme)"/>
    <property type="match status" value="1"/>
</dbReference>
<proteinExistence type="inferred from homology"/>
<protein>
    <submittedName>
        <fullName evidence="8">Cell wall-associated NlpC family hydrolase</fullName>
    </submittedName>
</protein>
<dbReference type="InterPro" id="IPR038765">
    <property type="entry name" value="Papain-like_cys_pep_sf"/>
</dbReference>
<gene>
    <name evidence="8" type="ORF">FHR82_001008</name>
</gene>